<sequence length="432" mass="49656">MNMGKRVNYSLRGSYQTRCEAAALSFNSGGEYHPVINMAIFGNSPRIFHKKYYQQRMTQNARIKAKRVLMAKRRKIFKKHLPDKDYGPNAYYVPLDLNSQEYIGKAEDFLKALKKTTDEIIRIERNTLGQKSNPQWLQERSLRITASNFGQICKMRPTTSPSFGLNITSGTENACRNVKFCLVSVTGDNLGVHTIFGLNESFASTHYCMFCIASKCTMKTQTVENSKLLRDKSEYEVHVVDKLGIKEYCIIWHKLPNFCIYENLCCDVMHDLFEGVLRYDMALIIFKLIEEKHFTIDRLNSRIKYCSYENSEKNFCPGIKKEHLSNDGCLIMSAAEMMCLTRNFAFIVGDLVPVDNKTWEFYLITLKMVQAITSPASTSSTSELLTSLIQDHNEQYMKLEYLEQDTSCLQQYSDILPADINLQNTDDSSESE</sequence>
<name>A0A9N9MYK1_9CUCU</name>
<evidence type="ECO:0000313" key="1">
    <source>
        <dbReference type="EMBL" id="CAG9773289.1"/>
    </source>
</evidence>
<dbReference type="Proteomes" id="UP001152799">
    <property type="component" value="Chromosome 9"/>
</dbReference>
<dbReference type="InterPro" id="IPR011604">
    <property type="entry name" value="PDDEXK-like_dom_sf"/>
</dbReference>
<dbReference type="Gene3D" id="3.90.320.10">
    <property type="match status" value="1"/>
</dbReference>
<keyword evidence="2" id="KW-1185">Reference proteome</keyword>
<evidence type="ECO:0000313" key="2">
    <source>
        <dbReference type="Proteomes" id="UP001152799"/>
    </source>
</evidence>
<dbReference type="OrthoDB" id="10045355at2759"/>
<accession>A0A9N9MYK1</accession>
<organism evidence="1 2">
    <name type="scientific">Ceutorhynchus assimilis</name>
    <name type="common">cabbage seed weevil</name>
    <dbReference type="NCBI Taxonomy" id="467358"/>
    <lineage>
        <taxon>Eukaryota</taxon>
        <taxon>Metazoa</taxon>
        <taxon>Ecdysozoa</taxon>
        <taxon>Arthropoda</taxon>
        <taxon>Hexapoda</taxon>
        <taxon>Insecta</taxon>
        <taxon>Pterygota</taxon>
        <taxon>Neoptera</taxon>
        <taxon>Endopterygota</taxon>
        <taxon>Coleoptera</taxon>
        <taxon>Polyphaga</taxon>
        <taxon>Cucujiformia</taxon>
        <taxon>Curculionidae</taxon>
        <taxon>Ceutorhynchinae</taxon>
        <taxon>Ceutorhynchus</taxon>
    </lineage>
</organism>
<protein>
    <submittedName>
        <fullName evidence="1">Uncharacterized protein</fullName>
    </submittedName>
</protein>
<dbReference type="InterPro" id="IPR011335">
    <property type="entry name" value="Restrct_endonuc-II-like"/>
</dbReference>
<gene>
    <name evidence="1" type="ORF">CEUTPL_LOCUS13686</name>
</gene>
<dbReference type="SUPFAM" id="SSF52980">
    <property type="entry name" value="Restriction endonuclease-like"/>
    <property type="match status" value="1"/>
</dbReference>
<reference evidence="1" key="1">
    <citation type="submission" date="2022-01" db="EMBL/GenBank/DDBJ databases">
        <authorList>
            <person name="King R."/>
        </authorList>
    </citation>
    <scope>NUCLEOTIDE SEQUENCE</scope>
</reference>
<proteinExistence type="predicted"/>
<dbReference type="AlphaFoldDB" id="A0A9N9MYK1"/>
<dbReference type="GO" id="GO:0006281">
    <property type="term" value="P:DNA repair"/>
    <property type="evidence" value="ECO:0007669"/>
    <property type="project" value="UniProtKB-ARBA"/>
</dbReference>
<dbReference type="EMBL" id="OU892285">
    <property type="protein sequence ID" value="CAG9773289.1"/>
    <property type="molecule type" value="Genomic_DNA"/>
</dbReference>